<dbReference type="KEGG" id="tva:4743103"/>
<dbReference type="RefSeq" id="XP_001298396.1">
    <property type="nucleotide sequence ID" value="XM_001298395.1"/>
</dbReference>
<reference evidence="1" key="2">
    <citation type="journal article" date="2007" name="Science">
        <title>Draft genome sequence of the sexually transmitted pathogen Trichomonas vaginalis.</title>
        <authorList>
            <person name="Carlton J.M."/>
            <person name="Hirt R.P."/>
            <person name="Silva J.C."/>
            <person name="Delcher A.L."/>
            <person name="Schatz M."/>
            <person name="Zhao Q."/>
            <person name="Wortman J.R."/>
            <person name="Bidwell S.L."/>
            <person name="Alsmark U.C.M."/>
            <person name="Besteiro S."/>
            <person name="Sicheritz-Ponten T."/>
            <person name="Noel C.J."/>
            <person name="Dacks J.B."/>
            <person name="Foster P.G."/>
            <person name="Simillion C."/>
            <person name="Van de Peer Y."/>
            <person name="Miranda-Saavedra D."/>
            <person name="Barton G.J."/>
            <person name="Westrop G.D."/>
            <person name="Mueller S."/>
            <person name="Dessi D."/>
            <person name="Fiori P.L."/>
            <person name="Ren Q."/>
            <person name="Paulsen I."/>
            <person name="Zhang H."/>
            <person name="Bastida-Corcuera F.D."/>
            <person name="Simoes-Barbosa A."/>
            <person name="Brown M.T."/>
            <person name="Hayes R.D."/>
            <person name="Mukherjee M."/>
            <person name="Okumura C.Y."/>
            <person name="Schneider R."/>
            <person name="Smith A.J."/>
            <person name="Vanacova S."/>
            <person name="Villalvazo M."/>
            <person name="Haas B.J."/>
            <person name="Pertea M."/>
            <person name="Feldblyum T.V."/>
            <person name="Utterback T.R."/>
            <person name="Shu C.L."/>
            <person name="Osoegawa K."/>
            <person name="de Jong P.J."/>
            <person name="Hrdy I."/>
            <person name="Horvathova L."/>
            <person name="Zubacova Z."/>
            <person name="Dolezal P."/>
            <person name="Malik S.B."/>
            <person name="Logsdon J.M. Jr."/>
            <person name="Henze K."/>
            <person name="Gupta A."/>
            <person name="Wang C.C."/>
            <person name="Dunne R.L."/>
            <person name="Upcroft J.A."/>
            <person name="Upcroft P."/>
            <person name="White O."/>
            <person name="Salzberg S.L."/>
            <person name="Tang P."/>
            <person name="Chiu C.-H."/>
            <person name="Lee Y.-S."/>
            <person name="Embley T.M."/>
            <person name="Coombs G.H."/>
            <person name="Mottram J.C."/>
            <person name="Tachezy J."/>
            <person name="Fraser-Liggett C.M."/>
            <person name="Johnson P.J."/>
        </authorList>
    </citation>
    <scope>NUCLEOTIDE SEQUENCE [LARGE SCALE GENOMIC DNA]</scope>
    <source>
        <strain evidence="1">G3</strain>
    </source>
</reference>
<proteinExistence type="predicted"/>
<dbReference type="VEuPathDB" id="TrichDB:TVAGG3_0688700"/>
<keyword evidence="2" id="KW-1185">Reference proteome</keyword>
<dbReference type="EMBL" id="DS114936">
    <property type="protein sequence ID" value="EAX85466.1"/>
    <property type="molecule type" value="Genomic_DNA"/>
</dbReference>
<name>A2GBK4_TRIV3</name>
<gene>
    <name evidence="1" type="ORF">TVAG_096470</name>
</gene>
<sequence length="232" mass="26886">MTQEFHLGRTLKNIASMRGTNIHEIEISINSYKYWVTDLYLSGISNKFRNQIIIGGLNQKYEFNCIIKDGNTYKYLDGFFKGEYNQNLLTDSVITDLCEVGTALECDDLIEWFCEKFEIENYKIENFEKIIIYSNIKGINNKLYDFICQNLKEIGIKKVVDACIKIGYDFAEQLIMSCQKNNIDISELFTSLIETNSSFLGIILNVDINKVDFSTKNRYKSIIFFIIIMGSC</sequence>
<accession>A2GBK4</accession>
<evidence type="ECO:0000313" key="1">
    <source>
        <dbReference type="EMBL" id="EAX85466.1"/>
    </source>
</evidence>
<evidence type="ECO:0000313" key="2">
    <source>
        <dbReference type="Proteomes" id="UP000001542"/>
    </source>
</evidence>
<dbReference type="AlphaFoldDB" id="A2GBK4"/>
<dbReference type="InParanoid" id="A2GBK4"/>
<organism evidence="1 2">
    <name type="scientific">Trichomonas vaginalis (strain ATCC PRA-98 / G3)</name>
    <dbReference type="NCBI Taxonomy" id="412133"/>
    <lineage>
        <taxon>Eukaryota</taxon>
        <taxon>Metamonada</taxon>
        <taxon>Parabasalia</taxon>
        <taxon>Trichomonadida</taxon>
        <taxon>Trichomonadidae</taxon>
        <taxon>Trichomonas</taxon>
    </lineage>
</organism>
<protein>
    <recommendedName>
        <fullName evidence="3">BTB domain-containing protein</fullName>
    </recommendedName>
</protein>
<dbReference type="Proteomes" id="UP000001542">
    <property type="component" value="Unassembled WGS sequence"/>
</dbReference>
<dbReference type="VEuPathDB" id="TrichDB:TVAG_096470"/>
<reference evidence="1" key="1">
    <citation type="submission" date="2006-10" db="EMBL/GenBank/DDBJ databases">
        <authorList>
            <person name="Amadeo P."/>
            <person name="Zhao Q."/>
            <person name="Wortman J."/>
            <person name="Fraser-Liggett C."/>
            <person name="Carlton J."/>
        </authorList>
    </citation>
    <scope>NUCLEOTIDE SEQUENCE</scope>
    <source>
        <strain evidence="1">G3</strain>
    </source>
</reference>
<evidence type="ECO:0008006" key="3">
    <source>
        <dbReference type="Google" id="ProtNLM"/>
    </source>
</evidence>